<reference evidence="3" key="1">
    <citation type="submission" date="2017-06" db="EMBL/GenBank/DDBJ databases">
        <title>Capnocytophaga spp. assemblies.</title>
        <authorList>
            <person name="Gulvik C.A."/>
        </authorList>
    </citation>
    <scope>NUCLEOTIDE SEQUENCE [LARGE SCALE GENOMIC DNA]</scope>
    <source>
        <strain evidence="3">H5594</strain>
    </source>
</reference>
<proteinExistence type="predicted"/>
<accession>A0A250G346</accession>
<evidence type="ECO:0000256" key="1">
    <source>
        <dbReference type="SAM" id="SignalP"/>
    </source>
</evidence>
<evidence type="ECO:0000313" key="2">
    <source>
        <dbReference type="EMBL" id="ATA91810.1"/>
    </source>
</evidence>
<evidence type="ECO:0000313" key="3">
    <source>
        <dbReference type="Proteomes" id="UP000243136"/>
    </source>
</evidence>
<name>A0A250G346_9FLAO</name>
<feature type="chain" id="PRO_5012670799" description="DUF4249 domain-containing protein" evidence="1">
    <location>
        <begin position="21"/>
        <end position="277"/>
    </location>
</feature>
<keyword evidence="1" id="KW-0732">Signal</keyword>
<dbReference type="EMBL" id="CP022388">
    <property type="protein sequence ID" value="ATA91810.1"/>
    <property type="molecule type" value="Genomic_DNA"/>
</dbReference>
<evidence type="ECO:0008006" key="4">
    <source>
        <dbReference type="Google" id="ProtNLM"/>
    </source>
</evidence>
<sequence length="277" mass="31465">MIAMRSFKTILLSLFIICLASCQKVVNVDLETAAPKLVIDAAIDWQHGTKGNEQTITLSTTYPYFSKDSIAPKVSGAKVTVTDSLGKIFDFEQVKTGEYVCNTFSPTLNMSYTLRVDYQGKTYTAKDKLYPMPQHVEFQQKDKGGIFGNAMEIRGFFKDDDQLKNNYYLVKIKSPHSKFPAYIDLNGKFFSKNNLFFIYSDEKLKPKDTLNFEIYRISEDYFGYMYRILEITSNGSSPFSTPPASVIGNIINNKDANDNPLGAFRATQFISKQYIIK</sequence>
<dbReference type="AlphaFoldDB" id="A0A250G346"/>
<gene>
    <name evidence="2" type="ORF">CGC56_06275</name>
</gene>
<protein>
    <recommendedName>
        <fullName evidence="4">DUF4249 domain-containing protein</fullName>
    </recommendedName>
</protein>
<organism evidence="2 3">
    <name type="scientific">Capnocytophaga canimorsus</name>
    <dbReference type="NCBI Taxonomy" id="28188"/>
    <lineage>
        <taxon>Bacteria</taxon>
        <taxon>Pseudomonadati</taxon>
        <taxon>Bacteroidota</taxon>
        <taxon>Flavobacteriia</taxon>
        <taxon>Flavobacteriales</taxon>
        <taxon>Flavobacteriaceae</taxon>
        <taxon>Capnocytophaga</taxon>
    </lineage>
</organism>
<dbReference type="Pfam" id="PF14054">
    <property type="entry name" value="DUF4249"/>
    <property type="match status" value="1"/>
</dbReference>
<feature type="signal peptide" evidence="1">
    <location>
        <begin position="1"/>
        <end position="20"/>
    </location>
</feature>
<dbReference type="InterPro" id="IPR025345">
    <property type="entry name" value="DUF4249"/>
</dbReference>
<dbReference type="Proteomes" id="UP000243136">
    <property type="component" value="Chromosome"/>
</dbReference>